<dbReference type="AlphaFoldDB" id="G4LU47"/>
<accession>G4LU47</accession>
<reference evidence="1" key="1">
    <citation type="submission" date="2011-10" db="EMBL/GenBank/DDBJ databases">
        <authorList>
            <person name="Carlson J."/>
            <person name="Booth B."/>
            <person name="Frise E."/>
            <person name="Sandler J."/>
            <person name="Wan K."/>
            <person name="Yu C."/>
            <person name="Celniker S."/>
        </authorList>
    </citation>
    <scope>NUCLEOTIDE SEQUENCE</scope>
</reference>
<feature type="non-terminal residue" evidence="1">
    <location>
        <position position="1"/>
    </location>
</feature>
<name>G4LU47_DROME</name>
<evidence type="ECO:0000313" key="1">
    <source>
        <dbReference type="EMBL" id="AEQ30320.1"/>
    </source>
</evidence>
<proteinExistence type="evidence at transcript level"/>
<dbReference type="EMBL" id="BT132677">
    <property type="protein sequence ID" value="AEQ30320.1"/>
    <property type="molecule type" value="mRNA"/>
</dbReference>
<sequence>LTFELCTSNICLRQTRRNMCMQAVLPLMNAFAQDENSIDDTSNVTRGWDIRYTGLNNARRNCNAIDNNSTGSKTSTNEKTRQMGNVNQKCETANTMNRTHMAQGWGSMFFLPVQGLA</sequence>
<organism evidence="1">
    <name type="scientific">Drosophila melanogaster</name>
    <name type="common">Fruit fly</name>
    <dbReference type="NCBI Taxonomy" id="7227"/>
    <lineage>
        <taxon>Eukaryota</taxon>
        <taxon>Metazoa</taxon>
        <taxon>Ecdysozoa</taxon>
        <taxon>Arthropoda</taxon>
        <taxon>Hexapoda</taxon>
        <taxon>Insecta</taxon>
        <taxon>Pterygota</taxon>
        <taxon>Neoptera</taxon>
        <taxon>Endopterygota</taxon>
        <taxon>Diptera</taxon>
        <taxon>Brachycera</taxon>
        <taxon>Muscomorpha</taxon>
        <taxon>Ephydroidea</taxon>
        <taxon>Drosophilidae</taxon>
        <taxon>Drosophila</taxon>
        <taxon>Sophophora</taxon>
    </lineage>
</organism>
<protein>
    <submittedName>
        <fullName evidence="1">MIP32912p1</fullName>
    </submittedName>
</protein>